<dbReference type="Gene3D" id="3.40.50.300">
    <property type="entry name" value="P-loop containing nucleotide triphosphate hydrolases"/>
    <property type="match status" value="1"/>
</dbReference>
<dbReference type="AlphaFoldDB" id="A0A6A4X658"/>
<name>A0A6A4X658_AMPAM</name>
<dbReference type="Pfam" id="PF08701">
    <property type="entry name" value="GN3L_Grn1"/>
    <property type="match status" value="1"/>
</dbReference>
<comment type="caution">
    <text evidence="9">The sequence shown here is derived from an EMBL/GenBank/DDBJ whole genome shotgun (WGS) entry which is preliminary data.</text>
</comment>
<dbReference type="OrthoDB" id="444945at2759"/>
<comment type="subcellular location">
    <subcellularLocation>
        <location evidence="1">Nucleus</location>
    </subcellularLocation>
</comment>
<evidence type="ECO:0000313" key="10">
    <source>
        <dbReference type="Proteomes" id="UP000440578"/>
    </source>
</evidence>
<dbReference type="Proteomes" id="UP000440578">
    <property type="component" value="Unassembled WGS sequence"/>
</dbReference>
<keyword evidence="3" id="KW-0175">Coiled coil</keyword>
<sequence length="381" mass="42137">MVTNKFSKKQSKRVSARMRYKIAKKVKEHNRKVKKEAKKNPKKGKKKDPGVPNLAPFKEKIIEEAQAEKQRIQEEREKKREALKAERIAKDNASSSNSLNELVSAVQTKNEEYENMAKANDSTDNSAKAFYKEFRKVVEAADVVIEVLDARDPLGSRSKELEQTVLAAGSSKRLVLLLNKADLVPRENLTAWVNCPEALLQSQRCLGAAPLLKLLGNYCRNRGISTGISVGVVGLPNVGKSSVINTPSRVMPAAALRNAFKIEQLDDPALPVEAILRRADRRQLMMHYKLPTFTTTAEFLLLLARRQGRLKKGGVPDAAAAARLVLQDWNTGRIKYYTQPPAAAATTENAAIVAQFAAEFRSGRGHRRKLNKEMEGGGGAA</sequence>
<reference evidence="9 10" key="1">
    <citation type="submission" date="2019-07" db="EMBL/GenBank/DDBJ databases">
        <title>Draft genome assembly of a fouling barnacle, Amphibalanus amphitrite (Darwin, 1854): The first reference genome for Thecostraca.</title>
        <authorList>
            <person name="Kim W."/>
        </authorList>
    </citation>
    <scope>NUCLEOTIDE SEQUENCE [LARGE SCALE GENOMIC DNA]</scope>
    <source>
        <strain evidence="9">SNU_AA5</strain>
        <tissue evidence="9">Soma without cirri and trophi</tissue>
    </source>
</reference>
<gene>
    <name evidence="9" type="primary">nst-1</name>
    <name evidence="9" type="ORF">FJT64_017679</name>
</gene>
<evidence type="ECO:0000256" key="6">
    <source>
        <dbReference type="ARBA" id="ARBA00069022"/>
    </source>
</evidence>
<evidence type="ECO:0000256" key="4">
    <source>
        <dbReference type="ARBA" id="ARBA00023134"/>
    </source>
</evidence>
<dbReference type="SUPFAM" id="SSF52540">
    <property type="entry name" value="P-loop containing nucleoside triphosphate hydrolases"/>
    <property type="match status" value="2"/>
</dbReference>
<evidence type="ECO:0000256" key="5">
    <source>
        <dbReference type="ARBA" id="ARBA00023242"/>
    </source>
</evidence>
<keyword evidence="10" id="KW-1185">Reference proteome</keyword>
<organism evidence="9 10">
    <name type="scientific">Amphibalanus amphitrite</name>
    <name type="common">Striped barnacle</name>
    <name type="synonym">Balanus amphitrite</name>
    <dbReference type="NCBI Taxonomy" id="1232801"/>
    <lineage>
        <taxon>Eukaryota</taxon>
        <taxon>Metazoa</taxon>
        <taxon>Ecdysozoa</taxon>
        <taxon>Arthropoda</taxon>
        <taxon>Crustacea</taxon>
        <taxon>Multicrustacea</taxon>
        <taxon>Cirripedia</taxon>
        <taxon>Thoracica</taxon>
        <taxon>Thoracicalcarea</taxon>
        <taxon>Balanomorpha</taxon>
        <taxon>Balanoidea</taxon>
        <taxon>Balanidae</taxon>
        <taxon>Amphibalaninae</taxon>
        <taxon>Amphibalanus</taxon>
    </lineage>
</organism>
<keyword evidence="2" id="KW-0547">Nucleotide-binding</keyword>
<dbReference type="PANTHER" id="PTHR11089">
    <property type="entry name" value="GTP-BINDING PROTEIN-RELATED"/>
    <property type="match status" value="1"/>
</dbReference>
<evidence type="ECO:0000256" key="1">
    <source>
        <dbReference type="ARBA" id="ARBA00004123"/>
    </source>
</evidence>
<dbReference type="InterPro" id="IPR023179">
    <property type="entry name" value="GTP-bd_ortho_bundle_sf"/>
</dbReference>
<evidence type="ECO:0000256" key="3">
    <source>
        <dbReference type="ARBA" id="ARBA00023054"/>
    </source>
</evidence>
<evidence type="ECO:0000256" key="7">
    <source>
        <dbReference type="SAM" id="MobiDB-lite"/>
    </source>
</evidence>
<dbReference type="GO" id="GO:0005730">
    <property type="term" value="C:nucleolus"/>
    <property type="evidence" value="ECO:0007669"/>
    <property type="project" value="TreeGrafter"/>
</dbReference>
<feature type="region of interest" description="Disordered" evidence="7">
    <location>
        <begin position="23"/>
        <end position="57"/>
    </location>
</feature>
<protein>
    <recommendedName>
        <fullName evidence="6">Guanine nucleotide-binding protein-like 3 homolog</fullName>
    </recommendedName>
</protein>
<accession>A0A6A4X658</accession>
<evidence type="ECO:0000313" key="9">
    <source>
        <dbReference type="EMBL" id="KAF0311494.1"/>
    </source>
</evidence>
<proteinExistence type="predicted"/>
<dbReference type="EMBL" id="VIIS01000235">
    <property type="protein sequence ID" value="KAF0311494.1"/>
    <property type="molecule type" value="Genomic_DNA"/>
</dbReference>
<dbReference type="Gene3D" id="1.10.1580.10">
    <property type="match status" value="1"/>
</dbReference>
<dbReference type="FunFam" id="1.10.1580.10:FF:000002">
    <property type="entry name" value="Guanine nucleotide-binding protein-like 3 (nucleolar)-like"/>
    <property type="match status" value="1"/>
</dbReference>
<dbReference type="GO" id="GO:0005525">
    <property type="term" value="F:GTP binding"/>
    <property type="evidence" value="ECO:0007669"/>
    <property type="project" value="UniProtKB-KW"/>
</dbReference>
<evidence type="ECO:0000259" key="8">
    <source>
        <dbReference type="Pfam" id="PF08701"/>
    </source>
</evidence>
<dbReference type="InterPro" id="IPR014813">
    <property type="entry name" value="Gnl3_N_dom"/>
</dbReference>
<dbReference type="InterPro" id="IPR050755">
    <property type="entry name" value="TRAFAC_YlqF/YawG_RiboMat"/>
</dbReference>
<dbReference type="PANTHER" id="PTHR11089:SF30">
    <property type="entry name" value="GUANINE NUCLEOTIDE-BINDING PROTEIN-LIKE 3 HOMOLOG"/>
    <property type="match status" value="1"/>
</dbReference>
<feature type="domain" description="Guanine nucleotide-binding protein-like 3 N-terminal" evidence="8">
    <location>
        <begin position="17"/>
        <end position="87"/>
    </location>
</feature>
<evidence type="ECO:0000256" key="2">
    <source>
        <dbReference type="ARBA" id="ARBA00022741"/>
    </source>
</evidence>
<feature type="compositionally biased region" description="Basic residues" evidence="7">
    <location>
        <begin position="23"/>
        <end position="46"/>
    </location>
</feature>
<keyword evidence="4" id="KW-0342">GTP-binding</keyword>
<dbReference type="InterPro" id="IPR027417">
    <property type="entry name" value="P-loop_NTPase"/>
</dbReference>
<keyword evidence="5" id="KW-0539">Nucleus</keyword>